<dbReference type="RefSeq" id="WP_182615624.1">
    <property type="nucleotide sequence ID" value="NZ_BAAATF010000006.1"/>
</dbReference>
<dbReference type="Proteomes" id="UP000540568">
    <property type="component" value="Unassembled WGS sequence"/>
</dbReference>
<keyword evidence="2" id="KW-1185">Reference proteome</keyword>
<proteinExistence type="predicted"/>
<dbReference type="AlphaFoldDB" id="A0A7W3J7X2"/>
<evidence type="ECO:0000313" key="2">
    <source>
        <dbReference type="Proteomes" id="UP000540568"/>
    </source>
</evidence>
<evidence type="ECO:0000313" key="1">
    <source>
        <dbReference type="EMBL" id="MBA8807925.1"/>
    </source>
</evidence>
<dbReference type="EMBL" id="JACGWV010000001">
    <property type="protein sequence ID" value="MBA8807925.1"/>
    <property type="molecule type" value="Genomic_DNA"/>
</dbReference>
<protein>
    <submittedName>
        <fullName evidence="1">Uncharacterized protein</fullName>
    </submittedName>
</protein>
<accession>A0A7W3J7X2</accession>
<gene>
    <name evidence="1" type="ORF">FHX71_001867</name>
</gene>
<sequence>MAQRTAWAPSAFDAVAVHESLRALGGHQIRGVRYIDLDYGTARPYWDEGERDLVAFGVELDLDDGSTRSVVWEQRDANQGLGVRAEALIPAHVTSGSTWDVSRRWRRKGPARISSVQSWWWKNDTTRHGAGEPVTTSFELHGLALRDGAEEALIMLHGVDDVTVYLNPGRSLRARVLSPELVPLGGPDAAAGEALPTG</sequence>
<reference evidence="1 2" key="1">
    <citation type="submission" date="2020-07" db="EMBL/GenBank/DDBJ databases">
        <title>Sequencing the genomes of 1000 actinobacteria strains.</title>
        <authorList>
            <person name="Klenk H.-P."/>
        </authorList>
    </citation>
    <scope>NUCLEOTIDE SEQUENCE [LARGE SCALE GENOMIC DNA]</scope>
    <source>
        <strain evidence="1 2">DSM 44121</strain>
    </source>
</reference>
<name>A0A7W3J7X2_9MICO</name>
<organism evidence="1 2">
    <name type="scientific">Promicromonospora sukumoe</name>
    <dbReference type="NCBI Taxonomy" id="88382"/>
    <lineage>
        <taxon>Bacteria</taxon>
        <taxon>Bacillati</taxon>
        <taxon>Actinomycetota</taxon>
        <taxon>Actinomycetes</taxon>
        <taxon>Micrococcales</taxon>
        <taxon>Promicromonosporaceae</taxon>
        <taxon>Promicromonospora</taxon>
    </lineage>
</organism>
<comment type="caution">
    <text evidence="1">The sequence shown here is derived from an EMBL/GenBank/DDBJ whole genome shotgun (WGS) entry which is preliminary data.</text>
</comment>